<keyword evidence="1" id="KW-0732">Signal</keyword>
<organism evidence="2 3">
    <name type="scientific">Campylobacter peloridis</name>
    <dbReference type="NCBI Taxonomy" id="488546"/>
    <lineage>
        <taxon>Bacteria</taxon>
        <taxon>Pseudomonadati</taxon>
        <taxon>Campylobacterota</taxon>
        <taxon>Epsilonproteobacteria</taxon>
        <taxon>Campylobacterales</taxon>
        <taxon>Campylobacteraceae</taxon>
        <taxon>Campylobacter</taxon>
    </lineage>
</organism>
<dbReference type="Proteomes" id="UP000321310">
    <property type="component" value="Unassembled WGS sequence"/>
</dbReference>
<evidence type="ECO:0000256" key="1">
    <source>
        <dbReference type="SAM" id="SignalP"/>
    </source>
</evidence>
<evidence type="ECO:0000313" key="3">
    <source>
        <dbReference type="Proteomes" id="UP000321310"/>
    </source>
</evidence>
<feature type="signal peptide" evidence="1">
    <location>
        <begin position="1"/>
        <end position="21"/>
    </location>
</feature>
<name>A0A5C7E2I2_9BACT</name>
<dbReference type="EMBL" id="VOWB01000008">
    <property type="protein sequence ID" value="TXE84774.1"/>
    <property type="molecule type" value="Genomic_DNA"/>
</dbReference>
<dbReference type="AlphaFoldDB" id="A0A5C7E2I2"/>
<comment type="caution">
    <text evidence="2">The sequence shown here is derived from an EMBL/GenBank/DDBJ whole genome shotgun (WGS) entry which is preliminary data.</text>
</comment>
<sequence>MKILMKFFWIFIFLFNTTIYANSATQSINNMNLNINQLDEINTNQNKRNNEILALNKEQLFELKKHNFLFIQYNNLLLNFYKISNLKQQ</sequence>
<accession>A0A5C7E2I2</accession>
<protein>
    <recommendedName>
        <fullName evidence="4">Sequence-variable mosaic (SVM) signal sequence domain-containing protein</fullName>
    </recommendedName>
</protein>
<dbReference type="RefSeq" id="WP_147574798.1">
    <property type="nucleotide sequence ID" value="NZ_VOWB01000008.1"/>
</dbReference>
<gene>
    <name evidence="2" type="ORF">FPD46_00630</name>
</gene>
<feature type="chain" id="PRO_5022708455" description="Sequence-variable mosaic (SVM) signal sequence domain-containing protein" evidence="1">
    <location>
        <begin position="22"/>
        <end position="89"/>
    </location>
</feature>
<evidence type="ECO:0008006" key="4">
    <source>
        <dbReference type="Google" id="ProtNLM"/>
    </source>
</evidence>
<proteinExistence type="predicted"/>
<evidence type="ECO:0000313" key="2">
    <source>
        <dbReference type="EMBL" id="TXE84774.1"/>
    </source>
</evidence>
<reference evidence="2 3" key="1">
    <citation type="submission" date="2019-07" db="EMBL/GenBank/DDBJ databases">
        <title>Rapid identification of Enteric Bacteria from Whole Genome Sequences (WGS) using Average Nucleotide Identity (ANI).</title>
        <authorList>
            <person name="Lane C."/>
        </authorList>
    </citation>
    <scope>NUCLEOTIDE SEQUENCE [LARGE SCALE GENOMIC DNA]</scope>
    <source>
        <strain evidence="2 3">2016D-0250</strain>
    </source>
</reference>